<dbReference type="Proteomes" id="UP000198636">
    <property type="component" value="Unassembled WGS sequence"/>
</dbReference>
<keyword evidence="3" id="KW-1185">Reference proteome</keyword>
<dbReference type="Gene3D" id="2.20.25.270">
    <property type="match status" value="1"/>
</dbReference>
<dbReference type="Pfam" id="PF18423">
    <property type="entry name" value="zf_CopZ"/>
    <property type="match status" value="1"/>
</dbReference>
<dbReference type="EMBL" id="FMUS01000012">
    <property type="protein sequence ID" value="SCY66056.1"/>
    <property type="molecule type" value="Genomic_DNA"/>
</dbReference>
<dbReference type="AlphaFoldDB" id="A0A1G5HQI3"/>
<feature type="domain" description="CopZ zinc binding" evidence="1">
    <location>
        <begin position="13"/>
        <end position="73"/>
    </location>
</feature>
<protein>
    <recommendedName>
        <fullName evidence="1">CopZ zinc binding domain-containing protein</fullName>
    </recommendedName>
</protein>
<dbReference type="InterPro" id="IPR040890">
    <property type="entry name" value="Znf_CopZ"/>
</dbReference>
<organism evidence="2 3">
    <name type="scientific">Alkaliphilus peptidifermentans DSM 18978</name>
    <dbReference type="NCBI Taxonomy" id="1120976"/>
    <lineage>
        <taxon>Bacteria</taxon>
        <taxon>Bacillati</taxon>
        <taxon>Bacillota</taxon>
        <taxon>Clostridia</taxon>
        <taxon>Peptostreptococcales</taxon>
        <taxon>Natronincolaceae</taxon>
        <taxon>Alkaliphilus</taxon>
    </lineage>
</organism>
<accession>A0A1G5HQI3</accession>
<name>A0A1G5HQI3_9FIRM</name>
<evidence type="ECO:0000313" key="3">
    <source>
        <dbReference type="Proteomes" id="UP000198636"/>
    </source>
</evidence>
<sequence>MGCCNNKHNVNKVKCPLCKIEGEAIHFLVVESVVKKELASIVIDEQYYTCRNSDCEVIFYNESYEKIFLIQDIDLSSDFKNVTKSSKSTCGSGCGKKCNH</sequence>
<reference evidence="2 3" key="1">
    <citation type="submission" date="2016-10" db="EMBL/GenBank/DDBJ databases">
        <authorList>
            <person name="de Groot N.N."/>
        </authorList>
    </citation>
    <scope>NUCLEOTIDE SEQUENCE [LARGE SCALE GENOMIC DNA]</scope>
    <source>
        <strain evidence="2 3">DSM 18978</strain>
    </source>
</reference>
<proteinExistence type="predicted"/>
<evidence type="ECO:0000313" key="2">
    <source>
        <dbReference type="EMBL" id="SCY66056.1"/>
    </source>
</evidence>
<dbReference type="RefSeq" id="WP_091543097.1">
    <property type="nucleotide sequence ID" value="NZ_FMUS01000012.1"/>
</dbReference>
<gene>
    <name evidence="2" type="ORF">SAMN03080606_02090</name>
</gene>
<evidence type="ECO:0000259" key="1">
    <source>
        <dbReference type="Pfam" id="PF18423"/>
    </source>
</evidence>
<dbReference type="STRING" id="1120976.SAMN03080606_02090"/>
<dbReference type="OrthoDB" id="95698at2"/>